<evidence type="ECO:0000256" key="8">
    <source>
        <dbReference type="ARBA" id="ARBA00022723"/>
    </source>
</evidence>
<keyword evidence="17" id="KW-1185">Reference proteome</keyword>
<dbReference type="NCBIfam" id="NF003556">
    <property type="entry name" value="PRK05222.1"/>
    <property type="match status" value="1"/>
</dbReference>
<proteinExistence type="inferred from homology"/>
<feature type="binding site" evidence="12">
    <location>
        <position position="488"/>
    </location>
    <ligand>
        <name>L-methionine</name>
        <dbReference type="ChEBI" id="CHEBI:57844"/>
    </ligand>
</feature>
<sequence length="771" mass="86572">MVNVANGFGSSILGYPRIGPHRELKRALEAYWHGELSREKLLATGREIQETQFAELHAAGLTQVPGNTFSFYDHVLDNALLFGAVPKRFEPYRDDLHPLDFYFLMARGRPDLPPLELVRLFDSTYHYRQPELDADTEFSLHPEALLDEFDRALAAGIELRPVILGPVSLLLLSKAGRVPGETEFDRLALLDRLLPVYEQLLEILAKRGSTCVQLDEPCFTSDRTPAELAAFEDVYQRLSTAPLRPRILVTGQYGDFGEAVRILAGTAVEAIGLDLAAHRIRPEELAAIPGIRRKRLYAGVISGTNVWRADRYVTLQYLHQLSQVCPDLVVSTGSTLLHVPYDLLVEYDIDGHVADRLAFAKQKVLEVVSLARALTEGPSQGWRQRPREVHFKQKHAVRQRVYAVTPQMREREPYAQRRVAQRERLDLPPVPATTLGSFPQTDAIRQARYELGEGRLSTVEYRKRIEAEIESTIRLQEDIGLDVLVHGEHERNDMVQYFAELLDGFATTHFGWVQVYGSRCVRPPILYGDVSRPAPMTVDWITYAQSLTGKPVKGIVTGPVTMVARSFVRQDQPLYETADQVALAIRDELADLERAGVAIIQVDEPSIRELLPLRTGGRREYLRWAVNAFRLATSGVRADTQIHTHIAYSGRAEIVQAIEELDADVTAIVATRSIEWVLNALKEDAADGHGLSHGVGPGVYESRSARIPDIDELDELLTAAAEAITPERLWANPDGGLKTRHYWQLEPSLRNLVAAARRVRRRTEQKNPPAI</sequence>
<evidence type="ECO:0000259" key="15">
    <source>
        <dbReference type="Pfam" id="PF08267"/>
    </source>
</evidence>
<comment type="cofactor">
    <cofactor evidence="13">
        <name>Zn(2+)</name>
        <dbReference type="ChEBI" id="CHEBI:29105"/>
    </cofactor>
    <text evidence="13">Binds 2 Zn(2+) ions per subunit.</text>
</comment>
<comment type="function">
    <text evidence="1">Catalyzes the transfer of a methyl group from 5-methyltetrahydrofolate to homocysteine resulting in methionine formation.</text>
</comment>
<evidence type="ECO:0000256" key="3">
    <source>
        <dbReference type="ARBA" id="ARBA00009553"/>
    </source>
</evidence>
<keyword evidence="7 16" id="KW-0808">Transferase</keyword>
<dbReference type="Gene3D" id="3.20.20.210">
    <property type="match status" value="2"/>
</dbReference>
<dbReference type="GO" id="GO:0003871">
    <property type="term" value="F:5-methyltetrahydropteroyltriglutamate-homocysteine S-methyltransferase activity"/>
    <property type="evidence" value="ECO:0007669"/>
    <property type="project" value="UniProtKB-EC"/>
</dbReference>
<feature type="binding site" evidence="12">
    <location>
        <begin position="519"/>
        <end position="520"/>
    </location>
    <ligand>
        <name>5-methyltetrahydropteroyltri-L-glutamate</name>
        <dbReference type="ChEBI" id="CHEBI:58207"/>
    </ligand>
</feature>
<evidence type="ECO:0000256" key="2">
    <source>
        <dbReference type="ARBA" id="ARBA00004681"/>
    </source>
</evidence>
<keyword evidence="11" id="KW-0486">Methionine biosynthesis</keyword>
<evidence type="ECO:0000256" key="6">
    <source>
        <dbReference type="ARBA" id="ARBA00022605"/>
    </source>
</evidence>
<dbReference type="Pfam" id="PF01717">
    <property type="entry name" value="Meth_synt_2"/>
    <property type="match status" value="1"/>
</dbReference>
<dbReference type="InterPro" id="IPR002629">
    <property type="entry name" value="Met_Synth_C/arc"/>
</dbReference>
<dbReference type="PIRSF" id="PIRSF000382">
    <property type="entry name" value="MeTrfase_B12_ind"/>
    <property type="match status" value="1"/>
</dbReference>
<evidence type="ECO:0000256" key="10">
    <source>
        <dbReference type="ARBA" id="ARBA00022833"/>
    </source>
</evidence>
<dbReference type="CDD" id="cd03312">
    <property type="entry name" value="CIMS_N_terminal_like"/>
    <property type="match status" value="1"/>
</dbReference>
<feature type="domain" description="Cobalamin-independent methionine synthase MetE N-terminal" evidence="15">
    <location>
        <begin position="10"/>
        <end position="324"/>
    </location>
</feature>
<evidence type="ECO:0000259" key="14">
    <source>
        <dbReference type="Pfam" id="PF01717"/>
    </source>
</evidence>
<evidence type="ECO:0000256" key="5">
    <source>
        <dbReference type="ARBA" id="ARBA00022603"/>
    </source>
</evidence>
<dbReference type="InterPro" id="IPR013215">
    <property type="entry name" value="Cbl-indep_Met_Synth_N"/>
</dbReference>
<keyword evidence="9" id="KW-0677">Repeat</keyword>
<dbReference type="CDD" id="cd03311">
    <property type="entry name" value="CIMS_C_terminal_like"/>
    <property type="match status" value="1"/>
</dbReference>
<dbReference type="Proteomes" id="UP000431401">
    <property type="component" value="Unassembled WGS sequence"/>
</dbReference>
<keyword evidence="8 13" id="KW-0479">Metal-binding</keyword>
<evidence type="ECO:0000256" key="11">
    <source>
        <dbReference type="ARBA" id="ARBA00023167"/>
    </source>
</evidence>
<comment type="pathway">
    <text evidence="2">Amino-acid biosynthesis; L-methionine biosynthesis via de novo pathway; L-methionine from L-homocysteine (MetE route): step 1/1.</text>
</comment>
<dbReference type="Pfam" id="PF08267">
    <property type="entry name" value="Meth_synt_1"/>
    <property type="match status" value="1"/>
</dbReference>
<evidence type="ECO:0000313" key="17">
    <source>
        <dbReference type="Proteomes" id="UP000431401"/>
    </source>
</evidence>
<evidence type="ECO:0000256" key="12">
    <source>
        <dbReference type="PIRSR" id="PIRSR000382-1"/>
    </source>
</evidence>
<evidence type="ECO:0000256" key="7">
    <source>
        <dbReference type="ARBA" id="ARBA00022679"/>
    </source>
</evidence>
<dbReference type="SUPFAM" id="SSF51726">
    <property type="entry name" value="UROD/MetE-like"/>
    <property type="match status" value="2"/>
</dbReference>
<feature type="domain" description="Cobalamin-independent methionine synthase MetE C-terminal/archaeal" evidence="14">
    <location>
        <begin position="431"/>
        <end position="757"/>
    </location>
</feature>
<evidence type="ECO:0000256" key="13">
    <source>
        <dbReference type="PIRSR" id="PIRSR000382-2"/>
    </source>
</evidence>
<feature type="binding site" evidence="12">
    <location>
        <position position="25"/>
    </location>
    <ligand>
        <name>5-methyltetrahydropteroyltri-L-glutamate</name>
        <dbReference type="ChEBI" id="CHEBI:58207"/>
    </ligand>
</feature>
<feature type="binding site" evidence="12">
    <location>
        <position position="603"/>
    </location>
    <ligand>
        <name>L-homocysteine</name>
        <dbReference type="ChEBI" id="CHEBI:58199"/>
    </ligand>
</feature>
<reference evidence="16 17" key="1">
    <citation type="submission" date="2019-10" db="EMBL/GenBank/DDBJ databases">
        <title>Nocardia macrotermitis sp. nov. and Nocardia aurantia sp. nov., isolated from the gut of fungus growing-termite Macrotermes natalensis.</title>
        <authorList>
            <person name="Benndorf R."/>
            <person name="Schwitalla J."/>
            <person name="Martin K."/>
            <person name="De Beer W."/>
            <person name="Kaster A.-K."/>
            <person name="Vollmers J."/>
            <person name="Poulsen M."/>
            <person name="Beemelmanns C."/>
        </authorList>
    </citation>
    <scope>NUCLEOTIDE SEQUENCE [LARGE SCALE GENOMIC DNA]</scope>
    <source>
        <strain evidence="16 17">RB56</strain>
    </source>
</reference>
<evidence type="ECO:0000256" key="1">
    <source>
        <dbReference type="ARBA" id="ARBA00002777"/>
    </source>
</evidence>
<dbReference type="UniPathway" id="UPA00051">
    <property type="reaction ID" value="UER00082"/>
</dbReference>
<dbReference type="GO" id="GO:0032259">
    <property type="term" value="P:methylation"/>
    <property type="evidence" value="ECO:0007669"/>
    <property type="project" value="UniProtKB-KW"/>
</dbReference>
<organism evidence="16 17">
    <name type="scientific">Nocardia aurantia</name>
    <dbReference type="NCBI Taxonomy" id="2585199"/>
    <lineage>
        <taxon>Bacteria</taxon>
        <taxon>Bacillati</taxon>
        <taxon>Actinomycetota</taxon>
        <taxon>Actinomycetes</taxon>
        <taxon>Mycobacteriales</taxon>
        <taxon>Nocardiaceae</taxon>
        <taxon>Nocardia</taxon>
    </lineage>
</organism>
<accession>A0A7K0DX82</accession>
<dbReference type="InterPro" id="IPR038071">
    <property type="entry name" value="UROD/MetE-like_sf"/>
</dbReference>
<dbReference type="GO" id="GO:0009086">
    <property type="term" value="P:methionine biosynthetic process"/>
    <property type="evidence" value="ECO:0007669"/>
    <property type="project" value="UniProtKB-KW"/>
</dbReference>
<name>A0A7K0DX82_9NOCA</name>
<keyword evidence="10 13" id="KW-0862">Zinc</keyword>
<comment type="caution">
    <text evidence="16">The sequence shown here is derived from an EMBL/GenBank/DDBJ whole genome shotgun (WGS) entry which is preliminary data.</text>
</comment>
<dbReference type="AlphaFoldDB" id="A0A7K0DX82"/>
<comment type="similarity">
    <text evidence="3">Belongs to the vitamin-B12 independent methionine synthase family.</text>
</comment>
<evidence type="ECO:0000313" key="16">
    <source>
        <dbReference type="EMBL" id="MQY30138.1"/>
    </source>
</evidence>
<dbReference type="EMBL" id="WEGI01000013">
    <property type="protein sequence ID" value="MQY30138.1"/>
    <property type="molecule type" value="Genomic_DNA"/>
</dbReference>
<feature type="binding site" evidence="13">
    <location>
        <position position="645"/>
    </location>
    <ligand>
        <name>Zn(2+)</name>
        <dbReference type="ChEBI" id="CHEBI:29105"/>
        <label>1</label>
        <note>catalytic</note>
    </ligand>
</feature>
<gene>
    <name evidence="16" type="primary">metE_2</name>
    <name evidence="16" type="ORF">NRB56_57360</name>
</gene>
<dbReference type="InterPro" id="IPR006276">
    <property type="entry name" value="Cobalamin-indep_Met_synthase"/>
</dbReference>
<evidence type="ECO:0000256" key="9">
    <source>
        <dbReference type="ARBA" id="ARBA00022737"/>
    </source>
</evidence>
<dbReference type="OrthoDB" id="244285at2"/>
<dbReference type="RefSeq" id="WP_153347446.1">
    <property type="nucleotide sequence ID" value="NZ_WEGI01000013.1"/>
</dbReference>
<dbReference type="EC" id="2.1.1.14" evidence="4"/>
<keyword evidence="5 16" id="KW-0489">Methyltransferase</keyword>
<protein>
    <recommendedName>
        <fullName evidence="4">5-methyltetrahydropteroyltriglutamate--homocysteine S-methyltransferase</fullName>
        <ecNumber evidence="4">2.1.1.14</ecNumber>
    </recommendedName>
</protein>
<dbReference type="GO" id="GO:0008270">
    <property type="term" value="F:zinc ion binding"/>
    <property type="evidence" value="ECO:0007669"/>
    <property type="project" value="InterPro"/>
</dbReference>
<feature type="binding site" evidence="12">
    <location>
        <position position="603"/>
    </location>
    <ligand>
        <name>L-methionine</name>
        <dbReference type="ChEBI" id="CHEBI:57844"/>
    </ligand>
</feature>
<dbReference type="PANTHER" id="PTHR30519">
    <property type="entry name" value="5-METHYLTETRAHYDROPTEROYLTRIGLUTAMATE--HOMOCYSTEINE METHYLTRANSFERASE"/>
    <property type="match status" value="1"/>
</dbReference>
<evidence type="ECO:0000256" key="4">
    <source>
        <dbReference type="ARBA" id="ARBA00012034"/>
    </source>
</evidence>
<keyword evidence="6" id="KW-0028">Amino-acid biosynthesis</keyword>